<protein>
    <submittedName>
        <fullName evidence="2">Beta-lactamase family protein</fullName>
    </submittedName>
</protein>
<dbReference type="Proteomes" id="UP000479226">
    <property type="component" value="Unassembled WGS sequence"/>
</dbReference>
<dbReference type="PANTHER" id="PTHR43283:SF3">
    <property type="entry name" value="BETA-LACTAMASE FAMILY PROTEIN (AFU_ORTHOLOGUE AFUA_5G07500)"/>
    <property type="match status" value="1"/>
</dbReference>
<feature type="domain" description="Beta-lactamase-related" evidence="1">
    <location>
        <begin position="12"/>
        <end position="359"/>
    </location>
</feature>
<reference evidence="2 3" key="1">
    <citation type="submission" date="2020-02" db="EMBL/GenBank/DDBJ databases">
        <title>Genome sequence of the type strain DSM 27180 of Arthrobacter silviterrae.</title>
        <authorList>
            <person name="Gao J."/>
            <person name="Sun J."/>
        </authorList>
    </citation>
    <scope>NUCLEOTIDE SEQUENCE [LARGE SCALE GENOMIC DNA]</scope>
    <source>
        <strain evidence="2 3">DSM 27180</strain>
    </source>
</reference>
<dbReference type="SUPFAM" id="SSF56601">
    <property type="entry name" value="beta-lactamase/transpeptidase-like"/>
    <property type="match status" value="1"/>
</dbReference>
<comment type="caution">
    <text evidence="2">The sequence shown here is derived from an EMBL/GenBank/DDBJ whole genome shotgun (WGS) entry which is preliminary data.</text>
</comment>
<dbReference type="InterPro" id="IPR050789">
    <property type="entry name" value="Diverse_Enzym_Activities"/>
</dbReference>
<sequence>MSAQFETVWQALRDKVEEGWAPGMVAGIRHQGTTEYFASGVRTLGRPEQMRTDTPFRIASLSKPVAGAIAASMIADGTLAPDDPADVWLPELAYPRVLTRPDAPLDSTVAATHDITVRHLLTLTHGLGAVFADTPLARAIAESGILTGAIPPDLEPGEFMHRVARLPLEQQPGERWKYHTGSDILSVLLARAGQAPLHQILTERITGPLGLKDTAFFADPNELPTAYRPGRAGLEVLDPPDGAFAREPAFESLGGGLVSTVPDYLAFLAALADGTLLPDEQRRAMTGDQLTDAQRVGMEEVAGPGTSWGWQVAVTTDGRDPWTAPGGYGWTGGTGTAAYVNPSADFIGVLFTQRAMGGPQDNFNYFWEPLAAALGS</sequence>
<name>A0ABX0DB27_9MICC</name>
<dbReference type="Pfam" id="PF00144">
    <property type="entry name" value="Beta-lactamase"/>
    <property type="match status" value="1"/>
</dbReference>
<dbReference type="InterPro" id="IPR001466">
    <property type="entry name" value="Beta-lactam-related"/>
</dbReference>
<evidence type="ECO:0000259" key="1">
    <source>
        <dbReference type="Pfam" id="PF00144"/>
    </source>
</evidence>
<organism evidence="2 3">
    <name type="scientific">Arthrobacter silviterrae</name>
    <dbReference type="NCBI Taxonomy" id="2026658"/>
    <lineage>
        <taxon>Bacteria</taxon>
        <taxon>Bacillati</taxon>
        <taxon>Actinomycetota</taxon>
        <taxon>Actinomycetes</taxon>
        <taxon>Micrococcales</taxon>
        <taxon>Micrococcaceae</taxon>
        <taxon>Arthrobacter</taxon>
    </lineage>
</organism>
<keyword evidence="3" id="KW-1185">Reference proteome</keyword>
<accession>A0ABX0DB27</accession>
<dbReference type="Gene3D" id="3.40.710.10">
    <property type="entry name" value="DD-peptidase/beta-lactamase superfamily"/>
    <property type="match status" value="1"/>
</dbReference>
<evidence type="ECO:0000313" key="3">
    <source>
        <dbReference type="Proteomes" id="UP000479226"/>
    </source>
</evidence>
<dbReference type="RefSeq" id="WP_165182066.1">
    <property type="nucleotide sequence ID" value="NZ_JAAKZI010000015.1"/>
</dbReference>
<dbReference type="PANTHER" id="PTHR43283">
    <property type="entry name" value="BETA-LACTAMASE-RELATED"/>
    <property type="match status" value="1"/>
</dbReference>
<proteinExistence type="predicted"/>
<dbReference type="InterPro" id="IPR012338">
    <property type="entry name" value="Beta-lactam/transpept-like"/>
</dbReference>
<evidence type="ECO:0000313" key="2">
    <source>
        <dbReference type="EMBL" id="NGN83836.1"/>
    </source>
</evidence>
<dbReference type="EMBL" id="JAAKZI010000015">
    <property type="protein sequence ID" value="NGN83836.1"/>
    <property type="molecule type" value="Genomic_DNA"/>
</dbReference>
<gene>
    <name evidence="2" type="ORF">G6N77_10245</name>
</gene>